<evidence type="ECO:0000256" key="1">
    <source>
        <dbReference type="ARBA" id="ARBA00009820"/>
    </source>
</evidence>
<evidence type="ECO:0000313" key="3">
    <source>
        <dbReference type="Proteomes" id="UP001157109"/>
    </source>
</evidence>
<evidence type="ECO:0008006" key="4">
    <source>
        <dbReference type="Google" id="ProtNLM"/>
    </source>
</evidence>
<comment type="caution">
    <text evidence="2">The sequence shown here is derived from an EMBL/GenBank/DDBJ whole genome shotgun (WGS) entry which is preliminary data.</text>
</comment>
<dbReference type="EMBL" id="BSUJ01000001">
    <property type="protein sequence ID" value="GMA20985.1"/>
    <property type="molecule type" value="Genomic_DNA"/>
</dbReference>
<gene>
    <name evidence="2" type="ORF">GCM10025862_30060</name>
</gene>
<keyword evidence="3" id="KW-1185">Reference proteome</keyword>
<accession>A0ABQ6HTT7</accession>
<dbReference type="PANTHER" id="PTHR36842">
    <property type="entry name" value="PROTEIN TOLB HOMOLOG"/>
    <property type="match status" value="1"/>
</dbReference>
<dbReference type="InterPro" id="IPR011659">
    <property type="entry name" value="WD40"/>
</dbReference>
<reference evidence="3" key="1">
    <citation type="journal article" date="2019" name="Int. J. Syst. Evol. Microbiol.">
        <title>The Global Catalogue of Microorganisms (GCM) 10K type strain sequencing project: providing services to taxonomists for standard genome sequencing and annotation.</title>
        <authorList>
            <consortium name="The Broad Institute Genomics Platform"/>
            <consortium name="The Broad Institute Genome Sequencing Center for Infectious Disease"/>
            <person name="Wu L."/>
            <person name="Ma J."/>
        </authorList>
    </citation>
    <scope>NUCLEOTIDE SEQUENCE [LARGE SCALE GENOMIC DNA]</scope>
    <source>
        <strain evidence="3">NBRC 105830</strain>
    </source>
</reference>
<dbReference type="RefSeq" id="WP_241441315.1">
    <property type="nucleotide sequence ID" value="NZ_BSUJ01000001.1"/>
</dbReference>
<name>A0ABQ6HTT7_9MICO</name>
<evidence type="ECO:0000313" key="2">
    <source>
        <dbReference type="EMBL" id="GMA20985.1"/>
    </source>
</evidence>
<sequence>MAAFGRALIPGQTSVVYLHDIIDDDRITLWEDATQVVEAPNITSDGTWVVVNAQGRLHRLPLGAQVTHTGAPRTGGGLEEIDTGTVHNANNDHLVSPDGRFHYLTAGGELYRVPWEGGPATRVSPDTGGRAFRHYLHGISPEGDNLSFVGLEGRLGSTDVIRTNVFTLDLATGTITQLTDVDAPCDGSEWSPDGRTVYFNSELASTVPGHSQLFRVAGTGGEPEQLTFDERVNWFPHVSPDGHWLAYVSYEPGTTQHPPNVPAQIRLLDLTDPRVGTPELPVRVLADVFGGQGAMNVSSWHPDSRRLAYVDFPVA</sequence>
<dbReference type="Pfam" id="PF07676">
    <property type="entry name" value="PD40"/>
    <property type="match status" value="2"/>
</dbReference>
<proteinExistence type="inferred from homology"/>
<dbReference type="InterPro" id="IPR011042">
    <property type="entry name" value="6-blade_b-propeller_TolB-like"/>
</dbReference>
<dbReference type="Gene3D" id="2.120.10.30">
    <property type="entry name" value="TolB, C-terminal domain"/>
    <property type="match status" value="1"/>
</dbReference>
<organism evidence="2 3">
    <name type="scientific">Arsenicicoccus piscis</name>
    <dbReference type="NCBI Taxonomy" id="673954"/>
    <lineage>
        <taxon>Bacteria</taxon>
        <taxon>Bacillati</taxon>
        <taxon>Actinomycetota</taxon>
        <taxon>Actinomycetes</taxon>
        <taxon>Micrococcales</taxon>
        <taxon>Intrasporangiaceae</taxon>
        <taxon>Arsenicicoccus</taxon>
    </lineage>
</organism>
<dbReference type="Proteomes" id="UP001157109">
    <property type="component" value="Unassembled WGS sequence"/>
</dbReference>
<comment type="similarity">
    <text evidence="1">Belongs to the TolB family.</text>
</comment>
<dbReference type="SUPFAM" id="SSF82171">
    <property type="entry name" value="DPP6 N-terminal domain-like"/>
    <property type="match status" value="1"/>
</dbReference>
<protein>
    <recommendedName>
        <fullName evidence="4">Biopolymer transporter Tol</fullName>
    </recommendedName>
</protein>
<dbReference type="PANTHER" id="PTHR36842:SF1">
    <property type="entry name" value="PROTEIN TOLB"/>
    <property type="match status" value="1"/>
</dbReference>